<comment type="caution">
    <text evidence="1">The sequence shown here is derived from an EMBL/GenBank/DDBJ whole genome shotgun (WGS) entry which is preliminary data.</text>
</comment>
<reference evidence="1" key="1">
    <citation type="submission" date="2021-03" db="EMBL/GenBank/DDBJ databases">
        <title>Antimicrobial resistance genes in bacteria isolated from Japanese honey, and their potential for conferring macrolide and lincosamide resistance in the American foulbrood pathogen Paenibacillus larvae.</title>
        <authorList>
            <person name="Okamoto M."/>
            <person name="Kumagai M."/>
            <person name="Kanamori H."/>
            <person name="Takamatsu D."/>
        </authorList>
    </citation>
    <scope>NUCLEOTIDE SEQUENCE</scope>
    <source>
        <strain evidence="1">J40TS1</strain>
    </source>
</reference>
<evidence type="ECO:0000313" key="2">
    <source>
        <dbReference type="Proteomes" id="UP000683139"/>
    </source>
</evidence>
<name>A0A919YHD3_9BACL</name>
<proteinExistence type="predicted"/>
<dbReference type="RefSeq" id="WP_213512524.1">
    <property type="nucleotide sequence ID" value="NZ_BOSE01000001.1"/>
</dbReference>
<dbReference type="EMBL" id="BOSE01000001">
    <property type="protein sequence ID" value="GIP14387.1"/>
    <property type="molecule type" value="Genomic_DNA"/>
</dbReference>
<gene>
    <name evidence="1" type="ORF">J40TS1_00290</name>
</gene>
<sequence>MDYHDLIGERVKIVDKDGDIFIGSIISYEVGIMEDLDYDSIGVQIGEDHYIGIPIPDIVSCEILEV</sequence>
<evidence type="ECO:0000313" key="1">
    <source>
        <dbReference type="EMBL" id="GIP14387.1"/>
    </source>
</evidence>
<accession>A0A919YHD3</accession>
<dbReference type="Proteomes" id="UP000683139">
    <property type="component" value="Unassembled WGS sequence"/>
</dbReference>
<keyword evidence="2" id="KW-1185">Reference proteome</keyword>
<organism evidence="1 2">
    <name type="scientific">Paenibacillus montaniterrae</name>
    <dbReference type="NCBI Taxonomy" id="429341"/>
    <lineage>
        <taxon>Bacteria</taxon>
        <taxon>Bacillati</taxon>
        <taxon>Bacillota</taxon>
        <taxon>Bacilli</taxon>
        <taxon>Bacillales</taxon>
        <taxon>Paenibacillaceae</taxon>
        <taxon>Paenibacillus</taxon>
    </lineage>
</organism>
<protein>
    <submittedName>
        <fullName evidence="1">Uncharacterized protein</fullName>
    </submittedName>
</protein>
<dbReference type="AlphaFoldDB" id="A0A919YHD3"/>